<dbReference type="EC" id="2.4.1.258" evidence="3 14"/>
<feature type="transmembrane region" description="Helical" evidence="14">
    <location>
        <begin position="397"/>
        <end position="417"/>
    </location>
</feature>
<sequence>MAANRVKQDEQNRQALPELTLTNVLGDVKNVVHGLIFDPDYNVIVFPGIFLVESLLVKVIRARVPYTDIDYTAYIDQIEIINSGELDYENIYGVTGPLVYPAGFVKIYQVMNWITNGTQDIAMGQLVFSWLYLLNLFLVLVIYFNLGVKPWVGVLLMLSKRLHSIYILRLFNDAFTTLFMVLMVLALQYAGLYKKSMRSLSKVLTNFIAPTFFSLALSIKMNALLYTPGFLLILYFLNDEILLSLMIPLAVVLFWQLFIGASFLFNGATIRESYITNAFDFGRQFMYKWTVNFRFVPEETFNSTCFHKSLLIIHICLLLFFLFTKWVTPRVISKSIPQFINDAVHISTETLETGHIILDRACGPRYIVGVLASCNLIGIICARSLHYQFLSWYAWTYPYLIGSANTNIVIGVALWTIHEWCWNVYPSTFVSSLALVTCNLIVLGIYWFSSCTPQPSTPSDNLQEHSDNEKKTK</sequence>
<evidence type="ECO:0000256" key="13">
    <source>
        <dbReference type="ARBA" id="ARBA00093457"/>
    </source>
</evidence>
<reference evidence="16" key="1">
    <citation type="submission" date="2014-12" db="EMBL/GenBank/DDBJ databases">
        <authorList>
            <person name="Jaenicke S."/>
        </authorList>
    </citation>
    <scope>NUCLEOTIDE SEQUENCE [LARGE SCALE GENOMIC DNA]</scope>
    <source>
        <strain evidence="16">CBS1600</strain>
    </source>
</reference>
<evidence type="ECO:0000256" key="4">
    <source>
        <dbReference type="ARBA" id="ARBA00015561"/>
    </source>
</evidence>
<dbReference type="Pfam" id="PF05208">
    <property type="entry name" value="ALG3"/>
    <property type="match status" value="1"/>
</dbReference>
<accession>A0A1E4S229</accession>
<evidence type="ECO:0000256" key="11">
    <source>
        <dbReference type="ARBA" id="ARBA00044743"/>
    </source>
</evidence>
<dbReference type="OrthoDB" id="20028at2759"/>
<dbReference type="OMA" id="DWETYMI"/>
<evidence type="ECO:0000313" key="16">
    <source>
        <dbReference type="EMBL" id="CEP23574.1"/>
    </source>
</evidence>
<evidence type="ECO:0000313" key="17">
    <source>
        <dbReference type="EMBL" id="ODV73543.1"/>
    </source>
</evidence>
<dbReference type="PANTHER" id="PTHR12646:SF0">
    <property type="entry name" value="DOL-P-MAN:MAN(5)GLCNAC(2)-PP-DOL ALPHA-1,3-MANNOSYLTRANSFERASE"/>
    <property type="match status" value="1"/>
</dbReference>
<evidence type="ECO:0000256" key="1">
    <source>
        <dbReference type="ARBA" id="ARBA00004477"/>
    </source>
</evidence>
<dbReference type="Proteomes" id="UP000094389">
    <property type="component" value="Unassembled WGS sequence"/>
</dbReference>
<evidence type="ECO:0000256" key="6">
    <source>
        <dbReference type="ARBA" id="ARBA00022679"/>
    </source>
</evidence>
<evidence type="ECO:0000256" key="14">
    <source>
        <dbReference type="RuleBase" id="RU364047"/>
    </source>
</evidence>
<evidence type="ECO:0000256" key="3">
    <source>
        <dbReference type="ARBA" id="ARBA00011964"/>
    </source>
</evidence>
<feature type="transmembrane region" description="Helical" evidence="14">
    <location>
        <begin position="207"/>
        <end position="235"/>
    </location>
</feature>
<dbReference type="EMBL" id="KV453930">
    <property type="protein sequence ID" value="ODV73543.1"/>
    <property type="molecule type" value="Genomic_DNA"/>
</dbReference>
<evidence type="ECO:0000256" key="9">
    <source>
        <dbReference type="ARBA" id="ARBA00022989"/>
    </source>
</evidence>
<feature type="transmembrane region" description="Helical" evidence="14">
    <location>
        <begin position="166"/>
        <end position="187"/>
    </location>
</feature>
<dbReference type="EMBL" id="CDQK01000004">
    <property type="protein sequence ID" value="CEP23574.1"/>
    <property type="molecule type" value="Genomic_DNA"/>
</dbReference>
<keyword evidence="9 14" id="KW-1133">Transmembrane helix</keyword>
<comment type="subcellular location">
    <subcellularLocation>
        <location evidence="1 14">Endoplasmic reticulum membrane</location>
        <topology evidence="1 14">Multi-pass membrane protein</topology>
    </subcellularLocation>
</comment>
<evidence type="ECO:0000256" key="15">
    <source>
        <dbReference type="SAM" id="MobiDB-lite"/>
    </source>
</evidence>
<feature type="compositionally biased region" description="Basic and acidic residues" evidence="15">
    <location>
        <begin position="462"/>
        <end position="473"/>
    </location>
</feature>
<dbReference type="STRING" id="983966.A0A0H5CG42"/>
<evidence type="ECO:0000256" key="7">
    <source>
        <dbReference type="ARBA" id="ARBA00022692"/>
    </source>
</evidence>
<evidence type="ECO:0000313" key="18">
    <source>
        <dbReference type="Proteomes" id="UP000038830"/>
    </source>
</evidence>
<dbReference type="AlphaFoldDB" id="A0A0H5CG42"/>
<accession>A0A0H5CG42</accession>
<reference evidence="18" key="2">
    <citation type="journal article" date="2015" name="J. Biotechnol.">
        <title>The structure of the Cyberlindnera jadinii genome and its relation to Candida utilis analyzed by the occurrence of single nucleotide polymorphisms.</title>
        <authorList>
            <person name="Rupp O."/>
            <person name="Brinkrolf K."/>
            <person name="Buerth C."/>
            <person name="Kunigo M."/>
            <person name="Schneider J."/>
            <person name="Jaenicke S."/>
            <person name="Goesmann A."/>
            <person name="Puehler A."/>
            <person name="Jaeger K.-E."/>
            <person name="Ernst J.F."/>
        </authorList>
    </citation>
    <scope>NUCLEOTIDE SEQUENCE [LARGE SCALE GENOMIC DNA]</scope>
    <source>
        <strain evidence="18">ATCC 18201 / CBS 1600 / BCRC 20928 / JCM 3617 / NBRC 0987 / NRRL Y-1542</strain>
    </source>
</reference>
<feature type="transmembrane region" description="Helical" evidence="14">
    <location>
        <begin position="429"/>
        <end position="448"/>
    </location>
</feature>
<keyword evidence="6 14" id="KW-0808">Transferase</keyword>
<reference evidence="17 19" key="3">
    <citation type="journal article" date="2016" name="Proc. Natl. Acad. Sci. U.S.A.">
        <title>Comparative genomics of biotechnologically important yeasts.</title>
        <authorList>
            <person name="Riley R."/>
            <person name="Haridas S."/>
            <person name="Wolfe K.H."/>
            <person name="Lopes M.R."/>
            <person name="Hittinger C.T."/>
            <person name="Goeker M."/>
            <person name="Salamov A.A."/>
            <person name="Wisecaver J.H."/>
            <person name="Long T.M."/>
            <person name="Calvey C.H."/>
            <person name="Aerts A.L."/>
            <person name="Barry K.W."/>
            <person name="Choi C."/>
            <person name="Clum A."/>
            <person name="Coughlan A.Y."/>
            <person name="Deshpande S."/>
            <person name="Douglass A.P."/>
            <person name="Hanson S.J."/>
            <person name="Klenk H.-P."/>
            <person name="LaButti K.M."/>
            <person name="Lapidus A."/>
            <person name="Lindquist E.A."/>
            <person name="Lipzen A.M."/>
            <person name="Meier-Kolthoff J.P."/>
            <person name="Ohm R.A."/>
            <person name="Otillar R.P."/>
            <person name="Pangilinan J.L."/>
            <person name="Peng Y."/>
            <person name="Rokas A."/>
            <person name="Rosa C.A."/>
            <person name="Scheuner C."/>
            <person name="Sibirny A.A."/>
            <person name="Slot J.C."/>
            <person name="Stielow J.B."/>
            <person name="Sun H."/>
            <person name="Kurtzman C.P."/>
            <person name="Blackwell M."/>
            <person name="Grigoriev I.V."/>
            <person name="Jeffries T.W."/>
        </authorList>
    </citation>
    <scope>NUCLEOTIDE SEQUENCE [LARGE SCALE GENOMIC DNA]</scope>
    <source>
        <strain evidence="19">ATCC 18201 / CBS 1600 / BCRC 20928 / JCM 3617 / NBRC 0987 / NRRL Y-1542</strain>
        <strain evidence="17">NRRL Y-1542</strain>
    </source>
</reference>
<feature type="region of interest" description="Disordered" evidence="15">
    <location>
        <begin position="454"/>
        <end position="473"/>
    </location>
</feature>
<dbReference type="PANTHER" id="PTHR12646">
    <property type="entry name" value="NOT56 - RELATED"/>
    <property type="match status" value="1"/>
</dbReference>
<keyword evidence="8 14" id="KW-0256">Endoplasmic reticulum</keyword>
<evidence type="ECO:0000256" key="12">
    <source>
        <dbReference type="ARBA" id="ARBA00049506"/>
    </source>
</evidence>
<feature type="transmembrane region" description="Helical" evidence="14">
    <location>
        <begin position="310"/>
        <end position="328"/>
    </location>
</feature>
<keyword evidence="10 14" id="KW-0472">Membrane</keyword>
<comment type="similarity">
    <text evidence="13">Belongs to the glycosyltransferase ALG3 family.</text>
</comment>
<dbReference type="GO" id="GO:0005789">
    <property type="term" value="C:endoplasmic reticulum membrane"/>
    <property type="evidence" value="ECO:0007669"/>
    <property type="project" value="UniProtKB-SubCell"/>
</dbReference>
<name>A0A0H5CG42_CYBJN</name>
<comment type="catalytic activity">
    <reaction evidence="12 14">
        <text>an alpha-D-Man-(1-&gt;2)-alpha-D-Man-(1-&gt;2)-alpha-D-Man-(1-&gt;3)-[alpha-D-Man-(1-&gt;6)]-beta-D-Man-(1-&gt;4)-beta-D-GlcNAc-(1-&gt;4)-alpha-D-GlcNAc-diphospho-di-trans,poly-cis-dolichol + a di-trans,poly-cis-dolichyl beta-D-mannosyl phosphate = an alpha-D-Man-(1-&gt;2)-alpha-D-Man-(1-&gt;2)-alpha-D-Man-(1-&gt;3)-[alpha-D-Man-(1-&gt;3)-alpha-D-Man-(1-&gt;6)]-beta-D-Man-(1-&gt;4)-beta-D-GlcNAc-(1-&gt;4)-alpha-D-GlcNAc-diphospho-di-trans,poly-cis-dolichol + a di-trans,poly-cis-dolichyl phosphate + H(+)</text>
        <dbReference type="Rhea" id="RHEA:29527"/>
        <dbReference type="Rhea" id="RHEA-COMP:19498"/>
        <dbReference type="Rhea" id="RHEA-COMP:19501"/>
        <dbReference type="Rhea" id="RHEA-COMP:19516"/>
        <dbReference type="Rhea" id="RHEA-COMP:19517"/>
        <dbReference type="ChEBI" id="CHEBI:15378"/>
        <dbReference type="ChEBI" id="CHEBI:57683"/>
        <dbReference type="ChEBI" id="CHEBI:58211"/>
        <dbReference type="ChEBI" id="CHEBI:132515"/>
        <dbReference type="ChEBI" id="CHEBI:132516"/>
        <dbReference type="EC" id="2.4.1.258"/>
    </reaction>
    <physiologicalReaction direction="left-to-right" evidence="12 14">
        <dbReference type="Rhea" id="RHEA:29528"/>
    </physiologicalReaction>
</comment>
<proteinExistence type="inferred from homology"/>
<dbReference type="Proteomes" id="UP000038830">
    <property type="component" value="Unassembled WGS sequence"/>
</dbReference>
<evidence type="ECO:0000313" key="19">
    <source>
        <dbReference type="Proteomes" id="UP000094389"/>
    </source>
</evidence>
<dbReference type="InterPro" id="IPR007873">
    <property type="entry name" value="Glycosyltransferase_ALG3"/>
</dbReference>
<gene>
    <name evidence="16" type="primary">RHK1</name>
    <name evidence="16" type="ORF">BN1211_4193</name>
    <name evidence="17" type="ORF">CYBJADRAFT_127012</name>
</gene>
<keyword evidence="7 14" id="KW-0812">Transmembrane</keyword>
<dbReference type="GO" id="GO:0052925">
    <property type="term" value="F:dol-P-Man:Man(5)GlcNAc(2)-PP-Dol alpha-1,3-mannosyltransferase activity"/>
    <property type="evidence" value="ECO:0007669"/>
    <property type="project" value="UniProtKB-EC"/>
</dbReference>
<evidence type="ECO:0000256" key="8">
    <source>
        <dbReference type="ARBA" id="ARBA00022824"/>
    </source>
</evidence>
<keyword evidence="5 14" id="KW-0328">Glycosyltransferase</keyword>
<comment type="function">
    <text evidence="11 14">Dol-P-Man:Man(5)GlcNAc(2)-PP-Dol alpha-1,3-mannosyltransferase that operates in the biosynthetic pathway of dolichol-linked oligosaccharides, the glycan precursors employed in protein asparagine (N)-glycosylation. The assembly of dolichol-linked oligosaccharides begins on the cytosolic side of the endoplasmic reticulum membrane and finishes in its lumen. The sequential addition of sugars to dolichol pyrophosphate produces dolichol-linked oligosaccharides containing fourteen sugars, including two GlcNAcs, nine mannoses and three glucoses. Once assembled, the oligosaccharide is transferred from the lipid to nascent proteins by oligosaccharyltransferases. In the lumen of the endoplasmic reticulum, adds the first dolichyl beta-D-mannosyl phosphate derived mannose in an alpha-1,3 linkage to Man(5)GlcNAc(2)-PP-dolichol to produce Man(6)GlcNAc(2)-PP-dolichol.</text>
</comment>
<feature type="transmembrane region" description="Helical" evidence="14">
    <location>
        <begin position="126"/>
        <end position="146"/>
    </location>
</feature>
<evidence type="ECO:0000256" key="10">
    <source>
        <dbReference type="ARBA" id="ARBA00023136"/>
    </source>
</evidence>
<dbReference type="UniPathway" id="UPA00378"/>
<protein>
    <recommendedName>
        <fullName evidence="4 14">Dol-P-Man:Man(5)GlcNAc(2)-PP-Dol alpha-1,3-mannosyltransferase</fullName>
        <ecNumber evidence="3 14">2.4.1.258</ecNumber>
    </recommendedName>
    <alternativeName>
        <fullName evidence="14">Dol-P-Man-dependent alpha(1-3)-mannosyltransferase</fullName>
    </alternativeName>
</protein>
<organism evidence="16 18">
    <name type="scientific">Cyberlindnera jadinii (strain ATCC 18201 / CBS 1600 / BCRC 20928 / JCM 3617 / NBRC 0987 / NRRL Y-1542)</name>
    <name type="common">Torula yeast</name>
    <name type="synonym">Candida utilis</name>
    <dbReference type="NCBI Taxonomy" id="983966"/>
    <lineage>
        <taxon>Eukaryota</taxon>
        <taxon>Fungi</taxon>
        <taxon>Dikarya</taxon>
        <taxon>Ascomycota</taxon>
        <taxon>Saccharomycotina</taxon>
        <taxon>Saccharomycetes</taxon>
        <taxon>Phaffomycetales</taxon>
        <taxon>Phaffomycetaceae</taxon>
        <taxon>Cyberlindnera</taxon>
    </lineage>
</organism>
<evidence type="ECO:0000256" key="2">
    <source>
        <dbReference type="ARBA" id="ARBA00004922"/>
    </source>
</evidence>
<evidence type="ECO:0000256" key="5">
    <source>
        <dbReference type="ARBA" id="ARBA00022676"/>
    </source>
</evidence>
<feature type="transmembrane region" description="Helical" evidence="14">
    <location>
        <begin position="241"/>
        <end position="265"/>
    </location>
</feature>
<keyword evidence="19" id="KW-1185">Reference proteome</keyword>
<comment type="pathway">
    <text evidence="2 14">Protein modification; protein glycosylation.</text>
</comment>